<comment type="caution">
    <text evidence="1">The sequence shown here is derived from an EMBL/GenBank/DDBJ whole genome shotgun (WGS) entry which is preliminary data.</text>
</comment>
<accession>A0AC60NY09</accession>
<evidence type="ECO:0000313" key="1">
    <source>
        <dbReference type="EMBL" id="KAG0411950.1"/>
    </source>
</evidence>
<evidence type="ECO:0000313" key="2">
    <source>
        <dbReference type="Proteomes" id="UP000805193"/>
    </source>
</evidence>
<organism evidence="1 2">
    <name type="scientific">Ixodes persulcatus</name>
    <name type="common">Taiga tick</name>
    <dbReference type="NCBI Taxonomy" id="34615"/>
    <lineage>
        <taxon>Eukaryota</taxon>
        <taxon>Metazoa</taxon>
        <taxon>Ecdysozoa</taxon>
        <taxon>Arthropoda</taxon>
        <taxon>Chelicerata</taxon>
        <taxon>Arachnida</taxon>
        <taxon>Acari</taxon>
        <taxon>Parasitiformes</taxon>
        <taxon>Ixodida</taxon>
        <taxon>Ixodoidea</taxon>
        <taxon>Ixodidae</taxon>
        <taxon>Ixodinae</taxon>
        <taxon>Ixodes</taxon>
    </lineage>
</organism>
<dbReference type="Proteomes" id="UP000805193">
    <property type="component" value="Unassembled WGS sequence"/>
</dbReference>
<proteinExistence type="predicted"/>
<keyword evidence="2" id="KW-1185">Reference proteome</keyword>
<dbReference type="EMBL" id="JABSTQ010011390">
    <property type="protein sequence ID" value="KAG0411950.1"/>
    <property type="molecule type" value="Genomic_DNA"/>
</dbReference>
<reference evidence="1 2" key="1">
    <citation type="journal article" date="2020" name="Cell">
        <title>Large-Scale Comparative Analyses of Tick Genomes Elucidate Their Genetic Diversity and Vector Capacities.</title>
        <authorList>
            <consortium name="Tick Genome and Microbiome Consortium (TIGMIC)"/>
            <person name="Jia N."/>
            <person name="Wang J."/>
            <person name="Shi W."/>
            <person name="Du L."/>
            <person name="Sun Y."/>
            <person name="Zhan W."/>
            <person name="Jiang J.F."/>
            <person name="Wang Q."/>
            <person name="Zhang B."/>
            <person name="Ji P."/>
            <person name="Bell-Sakyi L."/>
            <person name="Cui X.M."/>
            <person name="Yuan T.T."/>
            <person name="Jiang B.G."/>
            <person name="Yang W.F."/>
            <person name="Lam T.T."/>
            <person name="Chang Q.C."/>
            <person name="Ding S.J."/>
            <person name="Wang X.J."/>
            <person name="Zhu J.G."/>
            <person name="Ruan X.D."/>
            <person name="Zhao L."/>
            <person name="Wei J.T."/>
            <person name="Ye R.Z."/>
            <person name="Que T.C."/>
            <person name="Du C.H."/>
            <person name="Zhou Y.H."/>
            <person name="Cheng J.X."/>
            <person name="Dai P.F."/>
            <person name="Guo W.B."/>
            <person name="Han X.H."/>
            <person name="Huang E.J."/>
            <person name="Li L.F."/>
            <person name="Wei W."/>
            <person name="Gao Y.C."/>
            <person name="Liu J.Z."/>
            <person name="Shao H.Z."/>
            <person name="Wang X."/>
            <person name="Wang C.C."/>
            <person name="Yang T.C."/>
            <person name="Huo Q.B."/>
            <person name="Li W."/>
            <person name="Chen H.Y."/>
            <person name="Chen S.E."/>
            <person name="Zhou L.G."/>
            <person name="Ni X.B."/>
            <person name="Tian J.H."/>
            <person name="Sheng Y."/>
            <person name="Liu T."/>
            <person name="Pan Y.S."/>
            <person name="Xia L.Y."/>
            <person name="Li J."/>
            <person name="Zhao F."/>
            <person name="Cao W.C."/>
        </authorList>
    </citation>
    <scope>NUCLEOTIDE SEQUENCE [LARGE SCALE GENOMIC DNA]</scope>
    <source>
        <strain evidence="1">Iper-2018</strain>
    </source>
</reference>
<name>A0AC60NY09_IXOPE</name>
<sequence>MASNSAATGGGKLYRSITLVDETSLSVRVVDKLLESKMLGLDAEGLSPRSRGRVSMVTLATLWRHAYIFDVKESEALFEEGNLKVLLESAKMLKVVHDFRNIAETLYNTFGVKVRKVFDTHSAYQTIAIQRGVMESRVLGMDELFALYEKPPNPDSPYIKCWLNKDPTCLMIRPISTCVACYTAFNVCCLLAVYEDQVRRIRAKYWPLLAALSDDQLGNRTNSHQLVQQALRQATRDRDQELKCRLDESFPHNTECDHGIANNVPLMLRHSYYLFSSFSSTTPF</sequence>
<protein>
    <submittedName>
        <fullName evidence="1">Uncharacterized protein</fullName>
    </submittedName>
</protein>
<gene>
    <name evidence="1" type="ORF">HPB47_010924</name>
</gene>